<evidence type="ECO:0000256" key="1">
    <source>
        <dbReference type="SAM" id="SignalP"/>
    </source>
</evidence>
<comment type="caution">
    <text evidence="2">The sequence shown here is derived from an EMBL/GenBank/DDBJ whole genome shotgun (WGS) entry which is preliminary data.</text>
</comment>
<protein>
    <submittedName>
        <fullName evidence="2">Uncharacterized protein</fullName>
    </submittedName>
</protein>
<keyword evidence="1" id="KW-0732">Signal</keyword>
<dbReference type="Proteomes" id="UP000587760">
    <property type="component" value="Unassembled WGS sequence"/>
</dbReference>
<sequence length="169" mass="18968">MLKKLIIAFLLMTTVSVFAQESFSGKLITNIDEDTLNVTKNESVELIVDYNQKIQENLNNVVPNDPEKRTFADLGFKTAIEITAKTTQNGDTNESHSIGFSKDAYDRIGGLTATPSQYLIDFVYNPSAGEDESSRFIYTSIVSAYENPRFDKTFLSFTTAEKVIFFICD</sequence>
<organism evidence="2 3">
    <name type="scientific">Spirochaeta isovalerica</name>
    <dbReference type="NCBI Taxonomy" id="150"/>
    <lineage>
        <taxon>Bacteria</taxon>
        <taxon>Pseudomonadati</taxon>
        <taxon>Spirochaetota</taxon>
        <taxon>Spirochaetia</taxon>
        <taxon>Spirochaetales</taxon>
        <taxon>Spirochaetaceae</taxon>
        <taxon>Spirochaeta</taxon>
    </lineage>
</organism>
<accession>A0A841RBN7</accession>
<proteinExistence type="predicted"/>
<feature type="signal peptide" evidence="1">
    <location>
        <begin position="1"/>
        <end position="19"/>
    </location>
</feature>
<dbReference type="EMBL" id="JACHGJ010000002">
    <property type="protein sequence ID" value="MBB6479822.1"/>
    <property type="molecule type" value="Genomic_DNA"/>
</dbReference>
<reference evidence="2 3" key="1">
    <citation type="submission" date="2020-08" db="EMBL/GenBank/DDBJ databases">
        <title>Genomic Encyclopedia of Type Strains, Phase IV (KMG-IV): sequencing the most valuable type-strain genomes for metagenomic binning, comparative biology and taxonomic classification.</title>
        <authorList>
            <person name="Goeker M."/>
        </authorList>
    </citation>
    <scope>NUCLEOTIDE SEQUENCE [LARGE SCALE GENOMIC DNA]</scope>
    <source>
        <strain evidence="2 3">DSM 2461</strain>
    </source>
</reference>
<evidence type="ECO:0000313" key="3">
    <source>
        <dbReference type="Proteomes" id="UP000587760"/>
    </source>
</evidence>
<dbReference type="RefSeq" id="WP_184745391.1">
    <property type="nucleotide sequence ID" value="NZ_JACHGJ010000002.1"/>
</dbReference>
<evidence type="ECO:0000313" key="2">
    <source>
        <dbReference type="EMBL" id="MBB6479822.1"/>
    </source>
</evidence>
<keyword evidence="3" id="KW-1185">Reference proteome</keyword>
<feature type="chain" id="PRO_5032677701" evidence="1">
    <location>
        <begin position="20"/>
        <end position="169"/>
    </location>
</feature>
<gene>
    <name evidence="2" type="ORF">HNR50_001480</name>
</gene>
<name>A0A841RBN7_9SPIO</name>
<dbReference type="AlphaFoldDB" id="A0A841RBN7"/>